<reference evidence="1" key="1">
    <citation type="journal article" date="2021" name="New Phytol.">
        <title>Evolutionary innovations through gain and loss of genes in the ectomycorrhizal Boletales.</title>
        <authorList>
            <person name="Wu G."/>
            <person name="Miyauchi S."/>
            <person name="Morin E."/>
            <person name="Kuo A."/>
            <person name="Drula E."/>
            <person name="Varga T."/>
            <person name="Kohler A."/>
            <person name="Feng B."/>
            <person name="Cao Y."/>
            <person name="Lipzen A."/>
            <person name="Daum C."/>
            <person name="Hundley H."/>
            <person name="Pangilinan J."/>
            <person name="Johnson J."/>
            <person name="Barry K."/>
            <person name="LaButti K."/>
            <person name="Ng V."/>
            <person name="Ahrendt S."/>
            <person name="Min B."/>
            <person name="Choi I.G."/>
            <person name="Park H."/>
            <person name="Plett J.M."/>
            <person name="Magnuson J."/>
            <person name="Spatafora J.W."/>
            <person name="Nagy L.G."/>
            <person name="Henrissat B."/>
            <person name="Grigoriev I.V."/>
            <person name="Yang Z.L."/>
            <person name="Xu J."/>
            <person name="Martin F.M."/>
        </authorList>
    </citation>
    <scope>NUCLEOTIDE SEQUENCE</scope>
    <source>
        <strain evidence="1">KUC20120723A-06</strain>
    </source>
</reference>
<accession>A0ACB8B0L1</accession>
<evidence type="ECO:0000313" key="1">
    <source>
        <dbReference type="EMBL" id="KAH7919207.1"/>
    </source>
</evidence>
<comment type="caution">
    <text evidence="1">The sequence shown here is derived from an EMBL/GenBank/DDBJ whole genome shotgun (WGS) entry which is preliminary data.</text>
</comment>
<dbReference type="Proteomes" id="UP000790709">
    <property type="component" value="Unassembled WGS sequence"/>
</dbReference>
<evidence type="ECO:0000313" key="2">
    <source>
        <dbReference type="Proteomes" id="UP000790709"/>
    </source>
</evidence>
<organism evidence="1 2">
    <name type="scientific">Leucogyrophana mollusca</name>
    <dbReference type="NCBI Taxonomy" id="85980"/>
    <lineage>
        <taxon>Eukaryota</taxon>
        <taxon>Fungi</taxon>
        <taxon>Dikarya</taxon>
        <taxon>Basidiomycota</taxon>
        <taxon>Agaricomycotina</taxon>
        <taxon>Agaricomycetes</taxon>
        <taxon>Agaricomycetidae</taxon>
        <taxon>Boletales</taxon>
        <taxon>Boletales incertae sedis</taxon>
        <taxon>Leucogyrophana</taxon>
    </lineage>
</organism>
<keyword evidence="2" id="KW-1185">Reference proteome</keyword>
<gene>
    <name evidence="1" type="ORF">BV22DRAFT_1134003</name>
</gene>
<sequence>MRKPEVEILHIEYWQKLVNLTKSKSEFNSMAAQWDVSTPQNTVFGQCDINNTTKTEMARRHIQEVYETNLKVVQLLEKKLDTV</sequence>
<protein>
    <submittedName>
        <fullName evidence="1">Uncharacterized protein</fullName>
    </submittedName>
</protein>
<proteinExistence type="predicted"/>
<dbReference type="EMBL" id="MU266683">
    <property type="protein sequence ID" value="KAH7919207.1"/>
    <property type="molecule type" value="Genomic_DNA"/>
</dbReference>
<name>A0ACB8B0L1_9AGAM</name>